<dbReference type="GO" id="GO:0016020">
    <property type="term" value="C:membrane"/>
    <property type="evidence" value="ECO:0007669"/>
    <property type="project" value="InterPro"/>
</dbReference>
<dbReference type="RefSeq" id="WP_226586690.1">
    <property type="nucleotide sequence ID" value="NZ_BLAY01000096.1"/>
</dbReference>
<dbReference type="Pfam" id="PF13426">
    <property type="entry name" value="PAS_9"/>
    <property type="match status" value="1"/>
</dbReference>
<dbReference type="Gene3D" id="3.30.450.20">
    <property type="entry name" value="PAS domain"/>
    <property type="match status" value="2"/>
</dbReference>
<feature type="domain" description="PAC" evidence="8">
    <location>
        <begin position="310"/>
        <end position="362"/>
    </location>
</feature>
<evidence type="ECO:0000256" key="3">
    <source>
        <dbReference type="ARBA" id="ARBA00022553"/>
    </source>
</evidence>
<dbReference type="NCBIfam" id="TIGR00229">
    <property type="entry name" value="sensory_box"/>
    <property type="match status" value="1"/>
</dbReference>
<keyword evidence="4" id="KW-0808">Transferase</keyword>
<evidence type="ECO:0000256" key="2">
    <source>
        <dbReference type="ARBA" id="ARBA00012438"/>
    </source>
</evidence>
<organism evidence="10 11">
    <name type="scientific">Microseira wollei NIES-4236</name>
    <dbReference type="NCBI Taxonomy" id="2530354"/>
    <lineage>
        <taxon>Bacteria</taxon>
        <taxon>Bacillati</taxon>
        <taxon>Cyanobacteriota</taxon>
        <taxon>Cyanophyceae</taxon>
        <taxon>Oscillatoriophycideae</taxon>
        <taxon>Aerosakkonematales</taxon>
        <taxon>Aerosakkonemataceae</taxon>
        <taxon>Microseira</taxon>
    </lineage>
</organism>
<dbReference type="InterPro" id="IPR001610">
    <property type="entry name" value="PAC"/>
</dbReference>
<dbReference type="PANTHER" id="PTHR43304">
    <property type="entry name" value="PHYTOCHROME-LIKE PROTEIN CPH1"/>
    <property type="match status" value="1"/>
</dbReference>
<evidence type="ECO:0000313" key="10">
    <source>
        <dbReference type="EMBL" id="GET40657.1"/>
    </source>
</evidence>
<feature type="coiled-coil region" evidence="6">
    <location>
        <begin position="347"/>
        <end position="384"/>
    </location>
</feature>
<reference evidence="10" key="1">
    <citation type="submission" date="2019-10" db="EMBL/GenBank/DDBJ databases">
        <title>Draft genome sequece of Microseira wollei NIES-4236.</title>
        <authorList>
            <person name="Yamaguchi H."/>
            <person name="Suzuki S."/>
            <person name="Kawachi M."/>
        </authorList>
    </citation>
    <scope>NUCLEOTIDE SEQUENCE</scope>
    <source>
        <strain evidence="10">NIES-4236</strain>
    </source>
</reference>
<evidence type="ECO:0000259" key="7">
    <source>
        <dbReference type="PROSITE" id="PS50112"/>
    </source>
</evidence>
<evidence type="ECO:0000256" key="4">
    <source>
        <dbReference type="ARBA" id="ARBA00022679"/>
    </source>
</evidence>
<dbReference type="SUPFAM" id="SSF55785">
    <property type="entry name" value="PYP-like sensor domain (PAS domain)"/>
    <property type="match status" value="2"/>
</dbReference>
<accession>A0AAV3XJS1</accession>
<dbReference type="SMART" id="SM00091">
    <property type="entry name" value="PAS"/>
    <property type="match status" value="2"/>
</dbReference>
<dbReference type="CDD" id="cd06225">
    <property type="entry name" value="HAMP"/>
    <property type="match status" value="1"/>
</dbReference>
<dbReference type="PROSITE" id="PS50885">
    <property type="entry name" value="HAMP"/>
    <property type="match status" value="1"/>
</dbReference>
<name>A0AAV3XJS1_9CYAN</name>
<dbReference type="EMBL" id="BLAY01000096">
    <property type="protein sequence ID" value="GET40657.1"/>
    <property type="molecule type" value="Genomic_DNA"/>
</dbReference>
<feature type="coiled-coil region" evidence="6">
    <location>
        <begin position="6"/>
        <end position="75"/>
    </location>
</feature>
<evidence type="ECO:0000256" key="5">
    <source>
        <dbReference type="ARBA" id="ARBA00022777"/>
    </source>
</evidence>
<proteinExistence type="predicted"/>
<dbReference type="InterPro" id="IPR052162">
    <property type="entry name" value="Sensor_kinase/Photoreceptor"/>
</dbReference>
<dbReference type="PANTHER" id="PTHR43304:SF1">
    <property type="entry name" value="PAC DOMAIN-CONTAINING PROTEIN"/>
    <property type="match status" value="1"/>
</dbReference>
<dbReference type="EC" id="2.7.13.3" evidence="2"/>
<sequence>MNELSREELLAQIADLNRQITEVTEEKADLEIMMETVTEHATYLENQIHQKNKQMQSYIQQVEKLTDAAAAVEKNSFEAGNLKQVAARDDELGHLARVFTQMVQTIKTREQELATAKEQLEAVLNAVPGAISWIDSDGLYIGVNSYLAESCNLSQDAFIGKEVGFLKGRSDFANFMRQFLASTQEYASQIVETSVNDTVKYYLMAAQKYQQGNATVSVGIDVTERKRAEEALRIAEENYRSIFENALEGIFQSSLDGHYISVNPAMARIYGYESPAEMMAEVKEISTQIYVVPNGREEFQKLMEEYGEVKDSVSQVYRKDGSKIWVKENTRAVRDRYGKLLYYEGIVEDVTQRKQEEEALKRQLQELRIEIDQQKRAREVAEITQADYFQDLQAEVGNLDLDQFWEN</sequence>
<evidence type="ECO:0000256" key="6">
    <source>
        <dbReference type="SAM" id="Coils"/>
    </source>
</evidence>
<dbReference type="GO" id="GO:0007165">
    <property type="term" value="P:signal transduction"/>
    <property type="evidence" value="ECO:0007669"/>
    <property type="project" value="InterPro"/>
</dbReference>
<dbReference type="InterPro" id="IPR035965">
    <property type="entry name" value="PAS-like_dom_sf"/>
</dbReference>
<feature type="domain" description="HAMP" evidence="9">
    <location>
        <begin position="56"/>
        <end position="111"/>
    </location>
</feature>
<dbReference type="InterPro" id="IPR003660">
    <property type="entry name" value="HAMP_dom"/>
</dbReference>
<keyword evidence="11" id="KW-1185">Reference proteome</keyword>
<protein>
    <recommendedName>
        <fullName evidence="2">histidine kinase</fullName>
        <ecNumber evidence="2">2.7.13.3</ecNumber>
    </recommendedName>
</protein>
<comment type="caution">
    <text evidence="10">The sequence shown here is derived from an EMBL/GenBank/DDBJ whole genome shotgun (WGS) entry which is preliminary data.</text>
</comment>
<dbReference type="InterPro" id="IPR000014">
    <property type="entry name" value="PAS"/>
</dbReference>
<keyword evidence="5" id="KW-0418">Kinase</keyword>
<keyword evidence="3" id="KW-0597">Phosphoprotein</keyword>
<evidence type="ECO:0000256" key="1">
    <source>
        <dbReference type="ARBA" id="ARBA00000085"/>
    </source>
</evidence>
<feature type="domain" description="PAS" evidence="7">
    <location>
        <begin position="235"/>
        <end position="273"/>
    </location>
</feature>
<evidence type="ECO:0000313" key="11">
    <source>
        <dbReference type="Proteomes" id="UP001050975"/>
    </source>
</evidence>
<dbReference type="Proteomes" id="UP001050975">
    <property type="component" value="Unassembled WGS sequence"/>
</dbReference>
<evidence type="ECO:0000259" key="8">
    <source>
        <dbReference type="PROSITE" id="PS50113"/>
    </source>
</evidence>
<dbReference type="PROSITE" id="PS50112">
    <property type="entry name" value="PAS"/>
    <property type="match status" value="1"/>
</dbReference>
<dbReference type="PROSITE" id="PS50113">
    <property type="entry name" value="PAC"/>
    <property type="match status" value="1"/>
</dbReference>
<dbReference type="GO" id="GO:0004673">
    <property type="term" value="F:protein histidine kinase activity"/>
    <property type="evidence" value="ECO:0007669"/>
    <property type="project" value="UniProtKB-EC"/>
</dbReference>
<comment type="catalytic activity">
    <reaction evidence="1">
        <text>ATP + protein L-histidine = ADP + protein N-phospho-L-histidine.</text>
        <dbReference type="EC" id="2.7.13.3"/>
    </reaction>
</comment>
<dbReference type="InterPro" id="IPR000700">
    <property type="entry name" value="PAS-assoc_C"/>
</dbReference>
<dbReference type="SMART" id="SM00086">
    <property type="entry name" value="PAC"/>
    <property type="match status" value="1"/>
</dbReference>
<gene>
    <name evidence="10" type="ORF">MiSe_54680</name>
</gene>
<dbReference type="Gene3D" id="6.10.340.10">
    <property type="match status" value="1"/>
</dbReference>
<evidence type="ECO:0000259" key="9">
    <source>
        <dbReference type="PROSITE" id="PS50885"/>
    </source>
</evidence>
<keyword evidence="6" id="KW-0175">Coiled coil</keyword>
<dbReference type="AlphaFoldDB" id="A0AAV3XJS1"/>
<dbReference type="CDD" id="cd00130">
    <property type="entry name" value="PAS"/>
    <property type="match status" value="1"/>
</dbReference>